<dbReference type="Proteomes" id="UP000004014">
    <property type="component" value="Unassembled WGS sequence"/>
</dbReference>
<accession>A0AA87K5A8</accession>
<evidence type="ECO:0000313" key="1">
    <source>
        <dbReference type="EMBL" id="EHC03363.1"/>
    </source>
</evidence>
<sequence>MALLGVGLPSNSFSMLILTKYRQFIKIFILDNLGAFEA</sequence>
<dbReference type="EMBL" id="AEYY01000017">
    <property type="protein sequence ID" value="EHC03363.1"/>
    <property type="molecule type" value="Genomic_DNA"/>
</dbReference>
<comment type="caution">
    <text evidence="1">The sequence shown here is derived from an EMBL/GenBank/DDBJ whole genome shotgun (WGS) entry which is preliminary data.</text>
</comment>
<proteinExistence type="predicted"/>
<organism evidence="1 2">
    <name type="scientific">Streptococcus suis R61</name>
    <dbReference type="NCBI Taxonomy" id="996306"/>
    <lineage>
        <taxon>Bacteria</taxon>
        <taxon>Bacillati</taxon>
        <taxon>Bacillota</taxon>
        <taxon>Bacilli</taxon>
        <taxon>Lactobacillales</taxon>
        <taxon>Streptococcaceae</taxon>
        <taxon>Streptococcus</taxon>
    </lineage>
</organism>
<evidence type="ECO:0000313" key="2">
    <source>
        <dbReference type="Proteomes" id="UP000004014"/>
    </source>
</evidence>
<name>A0AA87K5A8_STRSU</name>
<reference evidence="1 2" key="1">
    <citation type="submission" date="2011-03" db="EMBL/GenBank/DDBJ databases">
        <title>Deep-sequencing identification of multiple resistance mechanism for the high antibiotic-resistance strain Streptococcus suis R61.</title>
        <authorList>
            <person name="Hu P."/>
            <person name="Yang M."/>
            <person name="Jin M."/>
            <person name="Xiao J."/>
        </authorList>
    </citation>
    <scope>NUCLEOTIDE SEQUENCE [LARGE SCALE GENOMIC DNA]</scope>
    <source>
        <strain evidence="1 2">R61</strain>
    </source>
</reference>
<protein>
    <submittedName>
        <fullName evidence="1">Uncharacterized protein</fullName>
    </submittedName>
</protein>
<dbReference type="AlphaFoldDB" id="A0AA87K5A8"/>
<gene>
    <name evidence="1" type="ORF">SSUR61_0614</name>
</gene>